<keyword evidence="4 12" id="KW-0349">Heme</keyword>
<dbReference type="EMBL" id="MU857730">
    <property type="protein sequence ID" value="KAK4244631.1"/>
    <property type="molecule type" value="Genomic_DNA"/>
</dbReference>
<evidence type="ECO:0000256" key="3">
    <source>
        <dbReference type="ARBA" id="ARBA00010617"/>
    </source>
</evidence>
<evidence type="ECO:0000256" key="9">
    <source>
        <dbReference type="ARBA" id="ARBA00023033"/>
    </source>
</evidence>
<proteinExistence type="inferred from homology"/>
<feature type="transmembrane region" description="Helical" evidence="14">
    <location>
        <begin position="24"/>
        <end position="45"/>
    </location>
</feature>
<dbReference type="PROSITE" id="PS00086">
    <property type="entry name" value="CYTOCHROME_P450"/>
    <property type="match status" value="1"/>
</dbReference>
<feature type="binding site" description="axial binding residue" evidence="12">
    <location>
        <position position="468"/>
    </location>
    <ligand>
        <name>heme</name>
        <dbReference type="ChEBI" id="CHEBI:30413"/>
    </ligand>
    <ligandPart>
        <name>Fe</name>
        <dbReference type="ChEBI" id="CHEBI:18248"/>
    </ligandPart>
</feature>
<keyword evidence="10 14" id="KW-0472">Membrane</keyword>
<evidence type="ECO:0000313" key="15">
    <source>
        <dbReference type="EMBL" id="KAK4244631.1"/>
    </source>
</evidence>
<sequence>MESLDQLHVLKLYRQLGPVSAPQLAIYVIVAFTVVVITNIICQFLPRKKSEPPLVFHWVPFIGNVVEYGRDPCKFMMQCREKYGDIFTFVLLGRKMTVYLGIEGNDFILNGKLQDVNAEEIYSPLTTPVFGSDVVYDCPNSKLVEQKKFVKFGLTQQALESHVRLIEQEVLDYIKTSGTFKGQSGVMNAPSVLAQITIFTAGRTLQGIEVRKRLTNEFAELYHDLDLGFNPLNFVLPWAPLPHNRRRDAAHAKMRSTYVEIINERRKRGVKAEDEEPDMIWNLMQCVYRNGTPVPDKEIAHMMITILMAGQHSSSSASAWITLRLAAHPDIAEELYREQVTHCSDSKGSFRPIEHSDIERLPLLQNTIKETLRVHSSIHSILRKVKNPMPVPGTDYIVTPDKVLLASPIVTHLSEKYFPNARKWDPHRWDQTIEPDETEADMVDYGYGVVNKGTRSPYLPFGAGRHRCIGEKFAYVNLCTIIATLVRNFKFSTIDGKPTVPPTDYSSLFSRPTQPANIRWERRFPESV</sequence>
<dbReference type="InterPro" id="IPR050529">
    <property type="entry name" value="CYP450_sterol_14alpha_dmase"/>
</dbReference>
<evidence type="ECO:0000256" key="4">
    <source>
        <dbReference type="ARBA" id="ARBA00022617"/>
    </source>
</evidence>
<dbReference type="GO" id="GO:0005789">
    <property type="term" value="C:endoplasmic reticulum membrane"/>
    <property type="evidence" value="ECO:0007669"/>
    <property type="project" value="UniProtKB-SubCell"/>
</dbReference>
<comment type="subcellular location">
    <subcellularLocation>
        <location evidence="2">Endoplasmic reticulum membrane</location>
        <topology evidence="2">Single-pass membrane protein</topology>
    </subcellularLocation>
</comment>
<evidence type="ECO:0000256" key="8">
    <source>
        <dbReference type="ARBA" id="ARBA00023004"/>
    </source>
</evidence>
<reference evidence="15" key="2">
    <citation type="submission" date="2023-05" db="EMBL/GenBank/DDBJ databases">
        <authorList>
            <consortium name="Lawrence Berkeley National Laboratory"/>
            <person name="Steindorff A."/>
            <person name="Hensen N."/>
            <person name="Bonometti L."/>
            <person name="Westerberg I."/>
            <person name="Brannstrom I.O."/>
            <person name="Guillou S."/>
            <person name="Cros-Aarteil S."/>
            <person name="Calhoun S."/>
            <person name="Haridas S."/>
            <person name="Kuo A."/>
            <person name="Mondo S."/>
            <person name="Pangilinan J."/>
            <person name="Riley R."/>
            <person name="Labutti K."/>
            <person name="Andreopoulos B."/>
            <person name="Lipzen A."/>
            <person name="Chen C."/>
            <person name="Yanf M."/>
            <person name="Daum C."/>
            <person name="Ng V."/>
            <person name="Clum A."/>
            <person name="Ohm R."/>
            <person name="Martin F."/>
            <person name="Silar P."/>
            <person name="Natvig D."/>
            <person name="Lalanne C."/>
            <person name="Gautier V."/>
            <person name="Ament-Velasquez S.L."/>
            <person name="Kruys A."/>
            <person name="Hutchinson M.I."/>
            <person name="Powell A.J."/>
            <person name="Barry K."/>
            <person name="Miller A.N."/>
            <person name="Grigoriev I.V."/>
            <person name="Debuchy R."/>
            <person name="Gladieux P."/>
            <person name="Thoren M.H."/>
            <person name="Johannesson H."/>
        </authorList>
    </citation>
    <scope>NUCLEOTIDE SEQUENCE</scope>
    <source>
        <strain evidence="15">CBS 359.72</strain>
    </source>
</reference>
<evidence type="ECO:0000256" key="5">
    <source>
        <dbReference type="ARBA" id="ARBA00022723"/>
    </source>
</evidence>
<evidence type="ECO:0000256" key="14">
    <source>
        <dbReference type="SAM" id="Phobius"/>
    </source>
</evidence>
<comment type="similarity">
    <text evidence="3 13">Belongs to the cytochrome P450 family.</text>
</comment>
<evidence type="ECO:0000256" key="7">
    <source>
        <dbReference type="ARBA" id="ARBA00023002"/>
    </source>
</evidence>
<dbReference type="PANTHER" id="PTHR24304">
    <property type="entry name" value="CYTOCHROME P450 FAMILY 7"/>
    <property type="match status" value="1"/>
</dbReference>
<keyword evidence="8 12" id="KW-0408">Iron</keyword>
<evidence type="ECO:0000256" key="6">
    <source>
        <dbReference type="ARBA" id="ARBA00022824"/>
    </source>
</evidence>
<evidence type="ECO:0000256" key="1">
    <source>
        <dbReference type="ARBA" id="ARBA00001971"/>
    </source>
</evidence>
<organism evidence="15 16">
    <name type="scientific">Corynascus novoguineensis</name>
    <dbReference type="NCBI Taxonomy" id="1126955"/>
    <lineage>
        <taxon>Eukaryota</taxon>
        <taxon>Fungi</taxon>
        <taxon>Dikarya</taxon>
        <taxon>Ascomycota</taxon>
        <taxon>Pezizomycotina</taxon>
        <taxon>Sordariomycetes</taxon>
        <taxon>Sordariomycetidae</taxon>
        <taxon>Sordariales</taxon>
        <taxon>Chaetomiaceae</taxon>
        <taxon>Corynascus</taxon>
    </lineage>
</organism>
<dbReference type="GO" id="GO:0005506">
    <property type="term" value="F:iron ion binding"/>
    <property type="evidence" value="ECO:0007669"/>
    <property type="project" value="InterPro"/>
</dbReference>
<evidence type="ECO:0000313" key="16">
    <source>
        <dbReference type="Proteomes" id="UP001303647"/>
    </source>
</evidence>
<keyword evidence="14" id="KW-1133">Transmembrane helix</keyword>
<accession>A0AAN7CMZ6</accession>
<comment type="caution">
    <text evidence="15">The sequence shown here is derived from an EMBL/GenBank/DDBJ whole genome shotgun (WGS) entry which is preliminary data.</text>
</comment>
<dbReference type="PRINTS" id="PR00385">
    <property type="entry name" value="P450"/>
</dbReference>
<comment type="cofactor">
    <cofactor evidence="1 12">
        <name>heme</name>
        <dbReference type="ChEBI" id="CHEBI:30413"/>
    </cofactor>
</comment>
<evidence type="ECO:0000256" key="13">
    <source>
        <dbReference type="RuleBase" id="RU000461"/>
    </source>
</evidence>
<keyword evidence="16" id="KW-1185">Reference proteome</keyword>
<keyword evidence="14" id="KW-0812">Transmembrane</keyword>
<reference evidence="15" key="1">
    <citation type="journal article" date="2023" name="Mol. Phylogenet. Evol.">
        <title>Genome-scale phylogeny and comparative genomics of the fungal order Sordariales.</title>
        <authorList>
            <person name="Hensen N."/>
            <person name="Bonometti L."/>
            <person name="Westerberg I."/>
            <person name="Brannstrom I.O."/>
            <person name="Guillou S."/>
            <person name="Cros-Aarteil S."/>
            <person name="Calhoun S."/>
            <person name="Haridas S."/>
            <person name="Kuo A."/>
            <person name="Mondo S."/>
            <person name="Pangilinan J."/>
            <person name="Riley R."/>
            <person name="LaButti K."/>
            <person name="Andreopoulos B."/>
            <person name="Lipzen A."/>
            <person name="Chen C."/>
            <person name="Yan M."/>
            <person name="Daum C."/>
            <person name="Ng V."/>
            <person name="Clum A."/>
            <person name="Steindorff A."/>
            <person name="Ohm R.A."/>
            <person name="Martin F."/>
            <person name="Silar P."/>
            <person name="Natvig D.O."/>
            <person name="Lalanne C."/>
            <person name="Gautier V."/>
            <person name="Ament-Velasquez S.L."/>
            <person name="Kruys A."/>
            <person name="Hutchinson M.I."/>
            <person name="Powell A.J."/>
            <person name="Barry K."/>
            <person name="Miller A.N."/>
            <person name="Grigoriev I.V."/>
            <person name="Debuchy R."/>
            <person name="Gladieux P."/>
            <person name="Hiltunen Thoren M."/>
            <person name="Johannesson H."/>
        </authorList>
    </citation>
    <scope>NUCLEOTIDE SEQUENCE</scope>
    <source>
        <strain evidence="15">CBS 359.72</strain>
    </source>
</reference>
<dbReference type="InterPro" id="IPR017972">
    <property type="entry name" value="Cyt_P450_CS"/>
</dbReference>
<evidence type="ECO:0000256" key="10">
    <source>
        <dbReference type="ARBA" id="ARBA00023136"/>
    </source>
</evidence>
<dbReference type="InterPro" id="IPR036396">
    <property type="entry name" value="Cyt_P450_sf"/>
</dbReference>
<name>A0AAN7CMZ6_9PEZI</name>
<dbReference type="Gene3D" id="1.10.630.10">
    <property type="entry name" value="Cytochrome P450"/>
    <property type="match status" value="1"/>
</dbReference>
<dbReference type="Pfam" id="PF00067">
    <property type="entry name" value="p450"/>
    <property type="match status" value="1"/>
</dbReference>
<keyword evidence="7 13" id="KW-0560">Oxidoreductase</keyword>
<keyword evidence="6" id="KW-0256">Endoplasmic reticulum</keyword>
<dbReference type="Proteomes" id="UP001303647">
    <property type="component" value="Unassembled WGS sequence"/>
</dbReference>
<dbReference type="InterPro" id="IPR002403">
    <property type="entry name" value="Cyt_P450_E_grp-IV"/>
</dbReference>
<dbReference type="InterPro" id="IPR001128">
    <property type="entry name" value="Cyt_P450"/>
</dbReference>
<dbReference type="CDD" id="cd11042">
    <property type="entry name" value="CYP51-like"/>
    <property type="match status" value="1"/>
</dbReference>
<keyword evidence="9 13" id="KW-0503">Monooxygenase</keyword>
<evidence type="ECO:0000256" key="11">
    <source>
        <dbReference type="ARBA" id="ARBA00029435"/>
    </source>
</evidence>
<dbReference type="FunFam" id="1.10.630.10:FF:000033">
    <property type="entry name" value="14-alpha sterol demethylase"/>
    <property type="match status" value="1"/>
</dbReference>
<dbReference type="PANTHER" id="PTHR24304:SF2">
    <property type="entry name" value="24-HYDROXYCHOLESTEROL 7-ALPHA-HYDROXYLASE"/>
    <property type="match status" value="1"/>
</dbReference>
<dbReference type="AlphaFoldDB" id="A0AAN7CMZ6"/>
<protein>
    <submittedName>
        <fullName evidence="15">Cytochrome P450</fullName>
    </submittedName>
</protein>
<keyword evidence="5 12" id="KW-0479">Metal-binding</keyword>
<evidence type="ECO:0000256" key="12">
    <source>
        <dbReference type="PIRSR" id="PIRSR602403-1"/>
    </source>
</evidence>
<dbReference type="SUPFAM" id="SSF48264">
    <property type="entry name" value="Cytochrome P450"/>
    <property type="match status" value="1"/>
</dbReference>
<gene>
    <name evidence="15" type="ORF">C7999DRAFT_43735</name>
</gene>
<comment type="pathway">
    <text evidence="11">Steroid metabolism; ergosterol biosynthesis.</text>
</comment>
<dbReference type="GO" id="GO:0020037">
    <property type="term" value="F:heme binding"/>
    <property type="evidence" value="ECO:0007669"/>
    <property type="project" value="InterPro"/>
</dbReference>
<evidence type="ECO:0000256" key="2">
    <source>
        <dbReference type="ARBA" id="ARBA00004389"/>
    </source>
</evidence>
<dbReference type="GO" id="GO:0008398">
    <property type="term" value="F:sterol 14-demethylase activity"/>
    <property type="evidence" value="ECO:0007669"/>
    <property type="project" value="UniProtKB-ARBA"/>
</dbReference>
<dbReference type="PRINTS" id="PR00465">
    <property type="entry name" value="EP450IV"/>
</dbReference>